<protein>
    <submittedName>
        <fullName evidence="10">Phosphoenolpyruvate--protein phosphotransferase</fullName>
    </submittedName>
</protein>
<dbReference type="Pfam" id="PF00391">
    <property type="entry name" value="PEP-utilizers"/>
    <property type="match status" value="1"/>
</dbReference>
<keyword evidence="6" id="KW-0460">Magnesium</keyword>
<dbReference type="InterPro" id="IPR036618">
    <property type="entry name" value="PtsI_HPr-bd_sf"/>
</dbReference>
<evidence type="ECO:0000256" key="6">
    <source>
        <dbReference type="ARBA" id="ARBA00022842"/>
    </source>
</evidence>
<comment type="cofactor">
    <cofactor evidence="1">
        <name>Mg(2+)</name>
        <dbReference type="ChEBI" id="CHEBI:18420"/>
    </cofactor>
</comment>
<dbReference type="Gene3D" id="1.10.274.10">
    <property type="entry name" value="PtsI, HPr-binding domain"/>
    <property type="match status" value="1"/>
</dbReference>
<keyword evidence="11" id="KW-1185">Reference proteome</keyword>
<feature type="domain" description="Phosphotransferase system enzyme I N-terminal" evidence="9">
    <location>
        <begin position="9"/>
        <end position="121"/>
    </location>
</feature>
<dbReference type="Gene3D" id="3.20.20.60">
    <property type="entry name" value="Phosphoenolpyruvate-binding domains"/>
    <property type="match status" value="1"/>
</dbReference>
<dbReference type="PRINTS" id="PR01736">
    <property type="entry name" value="PHPHTRNFRASE"/>
</dbReference>
<proteinExistence type="inferred from homology"/>
<evidence type="ECO:0000256" key="5">
    <source>
        <dbReference type="ARBA" id="ARBA00022777"/>
    </source>
</evidence>
<evidence type="ECO:0000256" key="3">
    <source>
        <dbReference type="ARBA" id="ARBA00022679"/>
    </source>
</evidence>
<dbReference type="InterPro" id="IPR000121">
    <property type="entry name" value="PEP_util_C"/>
</dbReference>
<comment type="caution">
    <text evidence="10">The sequence shown here is derived from an EMBL/GenBank/DDBJ whole genome shotgun (WGS) entry which is preliminary data.</text>
</comment>
<dbReference type="Proteomes" id="UP000717752">
    <property type="component" value="Unassembled WGS sequence"/>
</dbReference>
<dbReference type="Pfam" id="PF02896">
    <property type="entry name" value="PEP-utilizers_C"/>
    <property type="match status" value="1"/>
</dbReference>
<feature type="domain" description="PEP-utilising enzyme C-terminal" evidence="8">
    <location>
        <begin position="247"/>
        <end position="513"/>
    </location>
</feature>
<evidence type="ECO:0000259" key="7">
    <source>
        <dbReference type="Pfam" id="PF00391"/>
    </source>
</evidence>
<dbReference type="InterPro" id="IPR040442">
    <property type="entry name" value="Pyrv_kinase-like_dom_sf"/>
</dbReference>
<evidence type="ECO:0000259" key="8">
    <source>
        <dbReference type="Pfam" id="PF02896"/>
    </source>
</evidence>
<reference evidence="10 11" key="1">
    <citation type="journal article" date="2021" name="MBio">
        <title>Poor Competitiveness of Bradyrhizobium in Pigeon Pea Root Colonization in Indian Soils.</title>
        <authorList>
            <person name="Chalasani D."/>
            <person name="Basu A."/>
            <person name="Pullabhotla S.V.S.R.N."/>
            <person name="Jorrin B."/>
            <person name="Neal A.L."/>
            <person name="Poole P.S."/>
            <person name="Podile A.R."/>
            <person name="Tkacz A."/>
        </authorList>
    </citation>
    <scope>NUCLEOTIDE SEQUENCE [LARGE SCALE GENOMIC DNA]</scope>
    <source>
        <strain evidence="10 11">HU56</strain>
    </source>
</reference>
<keyword evidence="5" id="KW-0418">Kinase</keyword>
<dbReference type="InterPro" id="IPR050499">
    <property type="entry name" value="PEP-utilizing_PTS_enzyme"/>
</dbReference>
<dbReference type="InterPro" id="IPR036637">
    <property type="entry name" value="Phosphohistidine_dom_sf"/>
</dbReference>
<dbReference type="Gene3D" id="3.50.30.10">
    <property type="entry name" value="Phosphohistidine domain"/>
    <property type="match status" value="1"/>
</dbReference>
<evidence type="ECO:0000313" key="10">
    <source>
        <dbReference type="EMBL" id="MBW9051496.1"/>
    </source>
</evidence>
<feature type="domain" description="PEP-utilising enzyme mobile" evidence="7">
    <location>
        <begin position="144"/>
        <end position="215"/>
    </location>
</feature>
<dbReference type="InterPro" id="IPR023151">
    <property type="entry name" value="PEP_util_CS"/>
</dbReference>
<dbReference type="Pfam" id="PF05524">
    <property type="entry name" value="PEP-utilisers_N"/>
    <property type="match status" value="1"/>
</dbReference>
<evidence type="ECO:0000259" key="9">
    <source>
        <dbReference type="Pfam" id="PF05524"/>
    </source>
</evidence>
<accession>A0ABS7GPC0</accession>
<evidence type="ECO:0000256" key="2">
    <source>
        <dbReference type="ARBA" id="ARBA00007837"/>
    </source>
</evidence>
<evidence type="ECO:0000256" key="4">
    <source>
        <dbReference type="ARBA" id="ARBA00022723"/>
    </source>
</evidence>
<dbReference type="PANTHER" id="PTHR46244">
    <property type="entry name" value="PHOSPHOENOLPYRUVATE-PROTEIN PHOSPHOTRANSFERASE"/>
    <property type="match status" value="1"/>
</dbReference>
<dbReference type="InterPro" id="IPR008279">
    <property type="entry name" value="PEP-util_enz_mobile_dom"/>
</dbReference>
<dbReference type="SUPFAM" id="SSF52009">
    <property type="entry name" value="Phosphohistidine domain"/>
    <property type="match status" value="1"/>
</dbReference>
<sequence length="526" mass="55607">MVAPPKLKATSASPGIAMGPVYVAQPMPAAASPAPSLSSHAALGEAIDKAIRELRDLAAGTDPESGEIIEFQIEVLQDPTLMEMVGARIDAGENIEFAWIGTLDDYIRELEGAEEQRLQARAVDILDVKNRVLSILTGAPIDDFPAGSIYVGKDMEPSRFLAHDWSAGGGIALYAGSAVGHVALLARSRSVPMVIGAGQFATEKGQQIGIDGDSGIITLQISERSEQLASPDHRPLGLASIADNGTLRTADGSPVLLAINVNAPNEVDAVNAATTAGIGLMRSEFALTSLGDAANEEKQFVIYRRLLDWADGRSTTIRMLDVGGDKPLAGLAEAPSLRGIRLLLARPEIARVQARALLRAAVFGNLHIMLPMVMFPSDVDDVRQIYREEAGELARRAVPHRIPPIGMMVEVPAAALMLDEFESADFFSFGTNDLAQYLVASPREDADFAHYQVKAVPAVLRLLTQAIKLAGSKPVSICGDMAGDPSLTAKLLAAGIRHFSVAPAQLPAIRSAIVGLRADGTKAAGE</sequence>
<comment type="similarity">
    <text evidence="2">Belongs to the PEP-utilizing enzyme family.</text>
</comment>
<keyword evidence="4" id="KW-0479">Metal-binding</keyword>
<dbReference type="RefSeq" id="WP_220333004.1">
    <property type="nucleotide sequence ID" value="NZ_JAEUAK010000001.1"/>
</dbReference>
<organism evidence="10 11">
    <name type="scientific">Rhizobium mesosinicum</name>
    <dbReference type="NCBI Taxonomy" id="335017"/>
    <lineage>
        <taxon>Bacteria</taxon>
        <taxon>Pseudomonadati</taxon>
        <taxon>Pseudomonadota</taxon>
        <taxon>Alphaproteobacteria</taxon>
        <taxon>Hyphomicrobiales</taxon>
        <taxon>Rhizobiaceae</taxon>
        <taxon>Rhizobium/Agrobacterium group</taxon>
        <taxon>Rhizobium</taxon>
    </lineage>
</organism>
<name>A0ABS7GPC0_9HYPH</name>
<dbReference type="InterPro" id="IPR008731">
    <property type="entry name" value="PTS_EIN"/>
</dbReference>
<dbReference type="SUPFAM" id="SSF51621">
    <property type="entry name" value="Phosphoenolpyruvate/pyruvate domain"/>
    <property type="match status" value="1"/>
</dbReference>
<gene>
    <name evidence="10" type="ORF">JNB85_03585</name>
</gene>
<dbReference type="SUPFAM" id="SSF47831">
    <property type="entry name" value="Enzyme I of the PEP:sugar phosphotransferase system HPr-binding (sub)domain"/>
    <property type="match status" value="1"/>
</dbReference>
<dbReference type="PROSITE" id="PS00742">
    <property type="entry name" value="PEP_ENZYMES_2"/>
    <property type="match status" value="1"/>
</dbReference>
<evidence type="ECO:0000256" key="1">
    <source>
        <dbReference type="ARBA" id="ARBA00001946"/>
    </source>
</evidence>
<evidence type="ECO:0000313" key="11">
    <source>
        <dbReference type="Proteomes" id="UP000717752"/>
    </source>
</evidence>
<dbReference type="PANTHER" id="PTHR46244:SF6">
    <property type="entry name" value="PHOSPHOENOLPYRUVATE-PROTEIN PHOSPHOTRANSFERASE"/>
    <property type="match status" value="1"/>
</dbReference>
<dbReference type="InterPro" id="IPR015813">
    <property type="entry name" value="Pyrv/PenolPyrv_kinase-like_dom"/>
</dbReference>
<dbReference type="EMBL" id="JAEUAK010000001">
    <property type="protein sequence ID" value="MBW9051496.1"/>
    <property type="molecule type" value="Genomic_DNA"/>
</dbReference>
<keyword evidence="3" id="KW-0808">Transferase</keyword>